<dbReference type="InterPro" id="IPR049704">
    <property type="entry name" value="Aminotrans_3_PPA_site"/>
</dbReference>
<gene>
    <name evidence="4" type="ORF">ABXS70_08990</name>
</gene>
<dbReference type="SUPFAM" id="SSF53383">
    <property type="entry name" value="PLP-dependent transferases"/>
    <property type="match status" value="1"/>
</dbReference>
<dbReference type="RefSeq" id="WP_366295364.1">
    <property type="nucleotide sequence ID" value="NZ_CP159992.1"/>
</dbReference>
<keyword evidence="4" id="KW-0808">Transferase</keyword>
<evidence type="ECO:0000256" key="3">
    <source>
        <dbReference type="RuleBase" id="RU003560"/>
    </source>
</evidence>
<dbReference type="Gene3D" id="3.90.1150.10">
    <property type="entry name" value="Aspartate Aminotransferase, domain 1"/>
    <property type="match status" value="1"/>
</dbReference>
<dbReference type="GO" id="GO:0030170">
    <property type="term" value="F:pyridoxal phosphate binding"/>
    <property type="evidence" value="ECO:0007669"/>
    <property type="project" value="InterPro"/>
</dbReference>
<dbReference type="PANTHER" id="PTHR43094:SF1">
    <property type="entry name" value="AMINOTRANSFERASE CLASS-III"/>
    <property type="match status" value="1"/>
</dbReference>
<dbReference type="InterPro" id="IPR015424">
    <property type="entry name" value="PyrdxlP-dep_Trfase"/>
</dbReference>
<dbReference type="Gene3D" id="3.40.640.10">
    <property type="entry name" value="Type I PLP-dependent aspartate aminotransferase-like (Major domain)"/>
    <property type="match status" value="1"/>
</dbReference>
<reference evidence="4" key="1">
    <citation type="submission" date="2024-05" db="EMBL/GenBank/DDBJ databases">
        <title>Draft genome assemblies of 36 bacteria isolated from hibernating arctic ground squirrels.</title>
        <authorList>
            <person name="McKee H."/>
            <person name="Mullen L."/>
            <person name="Drown D.M."/>
            <person name="Duddleston K.N."/>
        </authorList>
    </citation>
    <scope>NUCLEOTIDE SEQUENCE</scope>
    <source>
        <strain evidence="4">AN1007</strain>
    </source>
</reference>
<dbReference type="PROSITE" id="PS00600">
    <property type="entry name" value="AA_TRANSFER_CLASS_3"/>
    <property type="match status" value="1"/>
</dbReference>
<accession>A0AAU8NJM5</accession>
<dbReference type="EMBL" id="CP159992">
    <property type="protein sequence ID" value="XCP96819.1"/>
    <property type="molecule type" value="Genomic_DNA"/>
</dbReference>
<keyword evidence="2 3" id="KW-0663">Pyridoxal phosphate</keyword>
<evidence type="ECO:0000256" key="1">
    <source>
        <dbReference type="ARBA" id="ARBA00008954"/>
    </source>
</evidence>
<dbReference type="PANTHER" id="PTHR43094">
    <property type="entry name" value="AMINOTRANSFERASE"/>
    <property type="match status" value="1"/>
</dbReference>
<dbReference type="Pfam" id="PF00202">
    <property type="entry name" value="Aminotran_3"/>
    <property type="match status" value="1"/>
</dbReference>
<dbReference type="PIRSF" id="PIRSF000521">
    <property type="entry name" value="Transaminase_4ab_Lys_Orn"/>
    <property type="match status" value="1"/>
</dbReference>
<dbReference type="GO" id="GO:0008483">
    <property type="term" value="F:transaminase activity"/>
    <property type="evidence" value="ECO:0007669"/>
    <property type="project" value="UniProtKB-KW"/>
</dbReference>
<organism evidence="4">
    <name type="scientific">Paenibacillus sp. AN1007</name>
    <dbReference type="NCBI Taxonomy" id="3151385"/>
    <lineage>
        <taxon>Bacteria</taxon>
        <taxon>Bacillati</taxon>
        <taxon>Bacillota</taxon>
        <taxon>Bacilli</taxon>
        <taxon>Bacillales</taxon>
        <taxon>Paenibacillaceae</taxon>
        <taxon>Paenibacillus</taxon>
    </lineage>
</organism>
<comment type="similarity">
    <text evidence="1 3">Belongs to the class-III pyridoxal-phosphate-dependent aminotransferase family.</text>
</comment>
<sequence length="412" mass="44740">MQTLTNSRFTVGKGIKLIDDSGVEYLDGVSGTFNLSLGYNHPHVVRKIQEQVGNLTHMSSSFTEPYVNEVLDHLIEYAPNDIDAGWMRDITGSTANECAAKIAQKYTGASDIISLYLSHHGQTQFATGISGNAFRRKRFPNSSAANAVHVPAPYCYRCPFRSESGECGYQCVEAISDAIEYSSSGSIACMIIEPILGNGGNIVPPPGYFKRIRKLCDEHSMLLIADEVQTGIGRTGMMFASELFDIRPDIITLAKGLGGIGVPTAAVLMQSRLNVLEKHEHSFTSGSNMISVTAAKSTLEVVSEPGFLDAVKRKGLLLGGLLQELALKYPIIGEARGVGLMWGLEIVGDQNEPDTPKTNAIIDRAFTDQHLILRSSRYGFGNVVKVRPSLTTTEDELVEIVDRLDSVLASVH</sequence>
<dbReference type="AlphaFoldDB" id="A0AAU8NJM5"/>
<protein>
    <submittedName>
        <fullName evidence="4">Aminotransferase class III-fold pyridoxal phosphate-dependent enzyme</fullName>
    </submittedName>
</protein>
<dbReference type="InterPro" id="IPR015421">
    <property type="entry name" value="PyrdxlP-dep_Trfase_major"/>
</dbReference>
<dbReference type="InterPro" id="IPR015422">
    <property type="entry name" value="PyrdxlP-dep_Trfase_small"/>
</dbReference>
<proteinExistence type="inferred from homology"/>
<evidence type="ECO:0000313" key="4">
    <source>
        <dbReference type="EMBL" id="XCP96819.1"/>
    </source>
</evidence>
<evidence type="ECO:0000256" key="2">
    <source>
        <dbReference type="ARBA" id="ARBA00022898"/>
    </source>
</evidence>
<keyword evidence="4" id="KW-0032">Aminotransferase</keyword>
<dbReference type="InterPro" id="IPR005814">
    <property type="entry name" value="Aminotrans_3"/>
</dbReference>
<dbReference type="CDD" id="cd00610">
    <property type="entry name" value="OAT_like"/>
    <property type="match status" value="1"/>
</dbReference>
<name>A0AAU8NJM5_9BACL</name>